<organism evidence="8 9">
    <name type="scientific">Amblyomma americanum</name>
    <name type="common">Lone star tick</name>
    <dbReference type="NCBI Taxonomy" id="6943"/>
    <lineage>
        <taxon>Eukaryota</taxon>
        <taxon>Metazoa</taxon>
        <taxon>Ecdysozoa</taxon>
        <taxon>Arthropoda</taxon>
        <taxon>Chelicerata</taxon>
        <taxon>Arachnida</taxon>
        <taxon>Acari</taxon>
        <taxon>Parasitiformes</taxon>
        <taxon>Ixodida</taxon>
        <taxon>Ixodoidea</taxon>
        <taxon>Ixodidae</taxon>
        <taxon>Amblyomminae</taxon>
        <taxon>Amblyomma</taxon>
    </lineage>
</organism>
<keyword evidence="3" id="KW-0378">Hydrolase</keyword>
<evidence type="ECO:0000256" key="2">
    <source>
        <dbReference type="ARBA" id="ARBA00022487"/>
    </source>
</evidence>
<protein>
    <recommendedName>
        <fullName evidence="7">Carboxylesterase type B domain-containing protein</fullName>
    </recommendedName>
</protein>
<proteinExistence type="inferred from homology"/>
<reference evidence="8 9" key="1">
    <citation type="journal article" date="2023" name="Arcadia Sci">
        <title>De novo assembly of a long-read Amblyomma americanum tick genome.</title>
        <authorList>
            <person name="Chou S."/>
            <person name="Poskanzer K.E."/>
            <person name="Rollins M."/>
            <person name="Thuy-Boun P.S."/>
        </authorList>
    </citation>
    <scope>NUCLEOTIDE SEQUENCE [LARGE SCALE GENOMIC DNA]</scope>
    <source>
        <strain evidence="8">F_SG_1</strain>
        <tissue evidence="8">Salivary glands</tissue>
    </source>
</reference>
<dbReference type="GO" id="GO:0019695">
    <property type="term" value="P:choline metabolic process"/>
    <property type="evidence" value="ECO:0007669"/>
    <property type="project" value="TreeGrafter"/>
</dbReference>
<keyword evidence="6" id="KW-0472">Membrane</keyword>
<dbReference type="InterPro" id="IPR002018">
    <property type="entry name" value="CarbesteraseB"/>
</dbReference>
<dbReference type="SUPFAM" id="SSF53474">
    <property type="entry name" value="alpha/beta-Hydrolases"/>
    <property type="match status" value="1"/>
</dbReference>
<evidence type="ECO:0000256" key="3">
    <source>
        <dbReference type="ARBA" id="ARBA00022801"/>
    </source>
</evidence>
<comment type="similarity">
    <text evidence="1">Belongs to the type-B carboxylesterase/lipase family.</text>
</comment>
<keyword evidence="2" id="KW-0719">Serine esterase</keyword>
<keyword evidence="6" id="KW-0812">Transmembrane</keyword>
<keyword evidence="9" id="KW-1185">Reference proteome</keyword>
<dbReference type="InterPro" id="IPR050654">
    <property type="entry name" value="AChE-related_enzymes"/>
</dbReference>
<dbReference type="InterPro" id="IPR029058">
    <property type="entry name" value="AB_hydrolase_fold"/>
</dbReference>
<evidence type="ECO:0000313" key="9">
    <source>
        <dbReference type="Proteomes" id="UP001321473"/>
    </source>
</evidence>
<evidence type="ECO:0000256" key="6">
    <source>
        <dbReference type="SAM" id="Phobius"/>
    </source>
</evidence>
<dbReference type="GO" id="GO:0006581">
    <property type="term" value="P:acetylcholine catabolic process"/>
    <property type="evidence" value="ECO:0007669"/>
    <property type="project" value="TreeGrafter"/>
</dbReference>
<keyword evidence="6" id="KW-1133">Transmembrane helix</keyword>
<dbReference type="PANTHER" id="PTHR43918:SF4">
    <property type="entry name" value="CARBOXYLIC ESTER HYDROLASE"/>
    <property type="match status" value="1"/>
</dbReference>
<dbReference type="GO" id="GO:0005886">
    <property type="term" value="C:plasma membrane"/>
    <property type="evidence" value="ECO:0007669"/>
    <property type="project" value="TreeGrafter"/>
</dbReference>
<evidence type="ECO:0000256" key="5">
    <source>
        <dbReference type="SAM" id="MobiDB-lite"/>
    </source>
</evidence>
<sequence length="673" mass="71991">MFQCAIAADGDSVSPTLKGAFREKSREDSTRGALFPTGGLAPIMDVEPEWIGTPEAGGAYAPDTPPTPTPSVRVPSDQWLPRRLSELGIALNPRPGDRAAQKEPVLKAVQEPARQPPEKDGRYALGTGHIMGSEAQKDEKWAAPKRPGQVAASVNDSDAARRLLQEADVAGPSAGTTAPFSVDSAASVDRRPCDGLGAELGDEPAVLSSSEPPSAGREKRTIRDRSRYNRLLLAGLVVVSAISLLMVTVGLLKHWWGRNHPVVKGLFGAVRGQRLSFTDQGRDWTVFAFLGVPFAKVPRGPQRFKSPLPLDALVEEGQSGEALDSWAKRPPCPQQDFYLGQQRVNVDNGSEDCLHLNIWAPDLNCSPGQGAEPCQQKTVLFFLYGVSFQNGGNSFELYDGRYLSALGDVVVVVPNYRVGALGFLSGPSSKVLPGNAGLHDQRLALSWTLANIDIFGGNASRLVLAGHDAGAASLGYHLFSGDASFWTRNVVRFILQSGGPYHRYEGDGAEGARRLANSVQCPVDLSTEGSLRCLQDASLEAVARSKLAPLFVPVFNRAPLSRPEPRRAPVKSLPKMMAGPQGKEFLLGRVGCEGAYQWFVEQQRSGSADPEQLAAQLVGRESLERWQNASNIALEAAVGDGPFKEAVGDILVSTSQGLHTLGLACALGRACTP</sequence>
<feature type="compositionally biased region" description="Basic and acidic residues" evidence="5">
    <location>
        <begin position="20"/>
        <end position="30"/>
    </location>
</feature>
<evidence type="ECO:0000256" key="4">
    <source>
        <dbReference type="ARBA" id="ARBA00023180"/>
    </source>
</evidence>
<feature type="region of interest" description="Disordered" evidence="5">
    <location>
        <begin position="133"/>
        <end position="154"/>
    </location>
</feature>
<dbReference type="GO" id="GO:0005615">
    <property type="term" value="C:extracellular space"/>
    <property type="evidence" value="ECO:0007669"/>
    <property type="project" value="TreeGrafter"/>
</dbReference>
<feature type="region of interest" description="Disordered" evidence="5">
    <location>
        <begin position="168"/>
        <end position="221"/>
    </location>
</feature>
<dbReference type="Gene3D" id="3.40.50.1820">
    <property type="entry name" value="alpha/beta hydrolase"/>
    <property type="match status" value="1"/>
</dbReference>
<accession>A0AAQ4F8A0</accession>
<keyword evidence="4" id="KW-0325">Glycoprotein</keyword>
<dbReference type="AlphaFoldDB" id="A0AAQ4F8A0"/>
<dbReference type="EMBL" id="JARKHS020005564">
    <property type="protein sequence ID" value="KAK8783424.1"/>
    <property type="molecule type" value="Genomic_DNA"/>
</dbReference>
<feature type="domain" description="Carboxylesterase type B" evidence="7">
    <location>
        <begin position="261"/>
        <end position="546"/>
    </location>
</feature>
<feature type="region of interest" description="Disordered" evidence="5">
    <location>
        <begin position="20"/>
        <end position="77"/>
    </location>
</feature>
<evidence type="ECO:0000256" key="1">
    <source>
        <dbReference type="ARBA" id="ARBA00005964"/>
    </source>
</evidence>
<evidence type="ECO:0000313" key="8">
    <source>
        <dbReference type="EMBL" id="KAK8783424.1"/>
    </source>
</evidence>
<dbReference type="GO" id="GO:0003990">
    <property type="term" value="F:acetylcholinesterase activity"/>
    <property type="evidence" value="ECO:0007669"/>
    <property type="project" value="TreeGrafter"/>
</dbReference>
<dbReference type="Proteomes" id="UP001321473">
    <property type="component" value="Unassembled WGS sequence"/>
</dbReference>
<comment type="caution">
    <text evidence="8">The sequence shown here is derived from an EMBL/GenBank/DDBJ whole genome shotgun (WGS) entry which is preliminary data.</text>
</comment>
<dbReference type="PANTHER" id="PTHR43918">
    <property type="entry name" value="ACETYLCHOLINESTERASE"/>
    <property type="match status" value="1"/>
</dbReference>
<feature type="transmembrane region" description="Helical" evidence="6">
    <location>
        <begin position="231"/>
        <end position="256"/>
    </location>
</feature>
<evidence type="ECO:0000259" key="7">
    <source>
        <dbReference type="Pfam" id="PF00135"/>
    </source>
</evidence>
<dbReference type="Pfam" id="PF00135">
    <property type="entry name" value="COesterase"/>
    <property type="match status" value="1"/>
</dbReference>
<name>A0AAQ4F8A0_AMBAM</name>
<gene>
    <name evidence="8" type="ORF">V5799_010204</name>
</gene>